<evidence type="ECO:0000256" key="1">
    <source>
        <dbReference type="SAM" id="MobiDB-lite"/>
    </source>
</evidence>
<dbReference type="AlphaFoldDB" id="A0AAV7QJ34"/>
<feature type="region of interest" description="Disordered" evidence="1">
    <location>
        <begin position="1"/>
        <end position="62"/>
    </location>
</feature>
<sequence length="127" mass="13650">MNMMLPAVKKAAHYQEEEGEASTVSGEQVSRGATSTTGARAEGTSATSVAGDLKGQRKHPREIQLVLNNREPVYRVDREAGGTIITLQDRGPESHLVFLGIEVDTEDRVCDLSVAKVADVKSKIEAS</sequence>
<dbReference type="Proteomes" id="UP001066276">
    <property type="component" value="Chromosome 6"/>
</dbReference>
<organism evidence="2 3">
    <name type="scientific">Pleurodeles waltl</name>
    <name type="common">Iberian ribbed newt</name>
    <dbReference type="NCBI Taxonomy" id="8319"/>
    <lineage>
        <taxon>Eukaryota</taxon>
        <taxon>Metazoa</taxon>
        <taxon>Chordata</taxon>
        <taxon>Craniata</taxon>
        <taxon>Vertebrata</taxon>
        <taxon>Euteleostomi</taxon>
        <taxon>Amphibia</taxon>
        <taxon>Batrachia</taxon>
        <taxon>Caudata</taxon>
        <taxon>Salamandroidea</taxon>
        <taxon>Salamandridae</taxon>
        <taxon>Pleurodelinae</taxon>
        <taxon>Pleurodeles</taxon>
    </lineage>
</organism>
<keyword evidence="3" id="KW-1185">Reference proteome</keyword>
<comment type="caution">
    <text evidence="2">The sequence shown here is derived from an EMBL/GenBank/DDBJ whole genome shotgun (WGS) entry which is preliminary data.</text>
</comment>
<evidence type="ECO:0000313" key="3">
    <source>
        <dbReference type="Proteomes" id="UP001066276"/>
    </source>
</evidence>
<name>A0AAV7QJ34_PLEWA</name>
<feature type="compositionally biased region" description="Polar residues" evidence="1">
    <location>
        <begin position="22"/>
        <end position="48"/>
    </location>
</feature>
<protein>
    <submittedName>
        <fullName evidence="2">Uncharacterized protein</fullName>
    </submittedName>
</protein>
<evidence type="ECO:0000313" key="2">
    <source>
        <dbReference type="EMBL" id="KAJ1140556.1"/>
    </source>
</evidence>
<reference evidence="2" key="1">
    <citation type="journal article" date="2022" name="bioRxiv">
        <title>Sequencing and chromosome-scale assembly of the giantPleurodeles waltlgenome.</title>
        <authorList>
            <person name="Brown T."/>
            <person name="Elewa A."/>
            <person name="Iarovenko S."/>
            <person name="Subramanian E."/>
            <person name="Araus A.J."/>
            <person name="Petzold A."/>
            <person name="Susuki M."/>
            <person name="Suzuki K.-i.T."/>
            <person name="Hayashi T."/>
            <person name="Toyoda A."/>
            <person name="Oliveira C."/>
            <person name="Osipova E."/>
            <person name="Leigh N.D."/>
            <person name="Simon A."/>
            <person name="Yun M.H."/>
        </authorList>
    </citation>
    <scope>NUCLEOTIDE SEQUENCE</scope>
    <source>
        <strain evidence="2">20211129_DDA</strain>
        <tissue evidence="2">Liver</tissue>
    </source>
</reference>
<accession>A0AAV7QJ34</accession>
<gene>
    <name evidence="2" type="ORF">NDU88_006906</name>
</gene>
<dbReference type="EMBL" id="JANPWB010000010">
    <property type="protein sequence ID" value="KAJ1140556.1"/>
    <property type="molecule type" value="Genomic_DNA"/>
</dbReference>
<proteinExistence type="predicted"/>